<organism evidence="1 2">
    <name type="scientific">Fontibacillus solani</name>
    <dbReference type="NCBI Taxonomy" id="1572857"/>
    <lineage>
        <taxon>Bacteria</taxon>
        <taxon>Bacillati</taxon>
        <taxon>Bacillota</taxon>
        <taxon>Bacilli</taxon>
        <taxon>Bacillales</taxon>
        <taxon>Paenibacillaceae</taxon>
        <taxon>Fontibacillus</taxon>
    </lineage>
</organism>
<sequence>MKSISGVFQRYGYNCIVISDSCSGNNNFLKLENHWNPPISNAVKIYDMIIKVSLPDILFIEFNDENPNYEVLFKEQIIDKLVILCDSSKYIFPLALSALSKEDIISIDLTAFNDDTELAELIYSQIAGVYT</sequence>
<evidence type="ECO:0000313" key="2">
    <source>
        <dbReference type="Proteomes" id="UP000567067"/>
    </source>
</evidence>
<keyword evidence="2" id="KW-1185">Reference proteome</keyword>
<evidence type="ECO:0000313" key="1">
    <source>
        <dbReference type="EMBL" id="MBA9084269.1"/>
    </source>
</evidence>
<dbReference type="RefSeq" id="WP_182534337.1">
    <property type="nucleotide sequence ID" value="NZ_JACJIP010000003.1"/>
</dbReference>
<protein>
    <submittedName>
        <fullName evidence="1">Uncharacterized protein</fullName>
    </submittedName>
</protein>
<dbReference type="AlphaFoldDB" id="A0A7W3SQL8"/>
<gene>
    <name evidence="1" type="ORF">FHR92_000723</name>
</gene>
<dbReference type="Proteomes" id="UP000567067">
    <property type="component" value="Unassembled WGS sequence"/>
</dbReference>
<comment type="caution">
    <text evidence="1">The sequence shown here is derived from an EMBL/GenBank/DDBJ whole genome shotgun (WGS) entry which is preliminary data.</text>
</comment>
<dbReference type="EMBL" id="JACJIP010000003">
    <property type="protein sequence ID" value="MBA9084269.1"/>
    <property type="molecule type" value="Genomic_DNA"/>
</dbReference>
<accession>A0A7W3SQL8</accession>
<reference evidence="1 2" key="1">
    <citation type="submission" date="2020-08" db="EMBL/GenBank/DDBJ databases">
        <title>Genomic Encyclopedia of Type Strains, Phase III (KMG-III): the genomes of soil and plant-associated and newly described type strains.</title>
        <authorList>
            <person name="Whitman W."/>
        </authorList>
    </citation>
    <scope>NUCLEOTIDE SEQUENCE [LARGE SCALE GENOMIC DNA]</scope>
    <source>
        <strain evidence="1 2">CECT 8693</strain>
    </source>
</reference>
<name>A0A7W3SQL8_9BACL</name>
<proteinExistence type="predicted"/>